<evidence type="ECO:0000256" key="3">
    <source>
        <dbReference type="ARBA" id="ARBA00023125"/>
    </source>
</evidence>
<dbReference type="CDD" id="cd00801">
    <property type="entry name" value="INT_P4_C"/>
    <property type="match status" value="1"/>
</dbReference>
<evidence type="ECO:0000256" key="2">
    <source>
        <dbReference type="ARBA" id="ARBA00022908"/>
    </source>
</evidence>
<keyword evidence="4" id="KW-0233">DNA recombination</keyword>
<dbReference type="AlphaFoldDB" id="A0A653E0D5"/>
<accession>A0A653E0D5</accession>
<dbReference type="InterPro" id="IPR011010">
    <property type="entry name" value="DNA_brk_join_enz"/>
</dbReference>
<gene>
    <name evidence="6" type="ORF">PMYSY11_0203</name>
</gene>
<dbReference type="EMBL" id="LR215729">
    <property type="protein sequence ID" value="VEV95250.1"/>
    <property type="molecule type" value="Genomic_DNA"/>
</dbReference>
<proteinExistence type="inferred from homology"/>
<dbReference type="GO" id="GO:0003677">
    <property type="term" value="F:DNA binding"/>
    <property type="evidence" value="ECO:0007669"/>
    <property type="project" value="UniProtKB-KW"/>
</dbReference>
<keyword evidence="2" id="KW-0229">DNA integration</keyword>
<keyword evidence="3" id="KW-0238">DNA-binding</keyword>
<name>A0A653E0D5_9PSED</name>
<dbReference type="PANTHER" id="PTHR30629:SF6">
    <property type="entry name" value="PROPHAGE INTEGRASE INTA-RELATED"/>
    <property type="match status" value="1"/>
</dbReference>
<dbReference type="InterPro" id="IPR013762">
    <property type="entry name" value="Integrase-like_cat_sf"/>
</dbReference>
<dbReference type="PROSITE" id="PS51898">
    <property type="entry name" value="TYR_RECOMBINASE"/>
    <property type="match status" value="1"/>
</dbReference>
<evidence type="ECO:0000256" key="1">
    <source>
        <dbReference type="ARBA" id="ARBA00008857"/>
    </source>
</evidence>
<dbReference type="Gene3D" id="1.10.443.10">
    <property type="entry name" value="Intergrase catalytic core"/>
    <property type="match status" value="1"/>
</dbReference>
<dbReference type="GO" id="GO:0015074">
    <property type="term" value="P:DNA integration"/>
    <property type="evidence" value="ECO:0007669"/>
    <property type="project" value="UniProtKB-KW"/>
</dbReference>
<dbReference type="InterPro" id="IPR010998">
    <property type="entry name" value="Integrase_recombinase_N"/>
</dbReference>
<feature type="domain" description="Tyr recombinase" evidence="5">
    <location>
        <begin position="204"/>
        <end position="380"/>
    </location>
</feature>
<dbReference type="InterPro" id="IPR002104">
    <property type="entry name" value="Integrase_catalytic"/>
</dbReference>
<sequence>MGMTEYVEFSDTVIREAAVDDFVRDLRDRRYPGLRLRFRGDRRYASWDLRQDGKWRKVGNWPQIEWKAMHSALPGYELALGLEGKTVRLMGEFVTVGDLLTWHLERQLNNAELSKLRKAVCRSMFRRWLLPHLGMLPLAEVNRATVDRLLIQPMQAKLKPASVCNCYRMLLAAIHAARRLELLTRNPLEGVMFPDFGLRPIRPKEARLLPKDAGAVASLLAERFASAPRDCMLALLMLLHGTRVGETRRARWVDFDLDAGWLVIPADLTKTRTQHEIPLTPGVVALVRRYRETRGEKRSVYLFPGGGGRPLSAQGAAQAIQMLSGGAWSSHDLRKLARAGWAEQGVDYLVGELLLNHAPPGLASTYIQTDLAQKKREALEGWHGAGNGRSQGLDLSSRFEWFIRFD</sequence>
<evidence type="ECO:0000313" key="6">
    <source>
        <dbReference type="EMBL" id="VEV95250.1"/>
    </source>
</evidence>
<dbReference type="PANTHER" id="PTHR30629">
    <property type="entry name" value="PROPHAGE INTEGRASE"/>
    <property type="match status" value="1"/>
</dbReference>
<dbReference type="Gene3D" id="1.10.150.130">
    <property type="match status" value="1"/>
</dbReference>
<dbReference type="GO" id="GO:0006310">
    <property type="term" value="P:DNA recombination"/>
    <property type="evidence" value="ECO:0007669"/>
    <property type="project" value="UniProtKB-KW"/>
</dbReference>
<comment type="similarity">
    <text evidence="1">Belongs to the 'phage' integrase family.</text>
</comment>
<evidence type="ECO:0000259" key="5">
    <source>
        <dbReference type="PROSITE" id="PS51898"/>
    </source>
</evidence>
<dbReference type="InterPro" id="IPR050808">
    <property type="entry name" value="Phage_Integrase"/>
</dbReference>
<protein>
    <submittedName>
        <fullName evidence="6">Integrase</fullName>
    </submittedName>
</protein>
<dbReference type="Pfam" id="PF00589">
    <property type="entry name" value="Phage_integrase"/>
    <property type="match status" value="1"/>
</dbReference>
<reference evidence="6" key="1">
    <citation type="submission" date="2019-02" db="EMBL/GenBank/DDBJ databases">
        <authorList>
            <consortium name="Genoscope - CEA"/>
            <person name="William W."/>
        </authorList>
    </citation>
    <scope>NUCLEOTIDE SEQUENCE [LARGE SCALE GENOMIC DNA]</scope>
    <source>
        <strain evidence="6">YSy11</strain>
    </source>
</reference>
<dbReference type="SUPFAM" id="SSF56349">
    <property type="entry name" value="DNA breaking-rejoining enzymes"/>
    <property type="match status" value="1"/>
</dbReference>
<organism evidence="6">
    <name type="scientific">Pseudomonas marincola</name>
    <dbReference type="NCBI Taxonomy" id="437900"/>
    <lineage>
        <taxon>Bacteria</taxon>
        <taxon>Pseudomonadati</taxon>
        <taxon>Pseudomonadota</taxon>
        <taxon>Gammaproteobacteria</taxon>
        <taxon>Pseudomonadales</taxon>
        <taxon>Pseudomonadaceae</taxon>
        <taxon>Pseudomonas</taxon>
    </lineage>
</organism>
<evidence type="ECO:0000256" key="4">
    <source>
        <dbReference type="ARBA" id="ARBA00023172"/>
    </source>
</evidence>